<protein>
    <submittedName>
        <fullName evidence="3">NAD(P)/FAD-dependent oxidoreductase</fullName>
        <ecNumber evidence="3">1.-.-.-</ecNumber>
    </submittedName>
</protein>
<dbReference type="SUPFAM" id="SSF51905">
    <property type="entry name" value="FAD/NAD(P)-binding domain"/>
    <property type="match status" value="1"/>
</dbReference>
<dbReference type="Proteomes" id="UP001597213">
    <property type="component" value="Unassembled WGS sequence"/>
</dbReference>
<dbReference type="PANTHER" id="PTHR13847:SF287">
    <property type="entry name" value="FAD-DEPENDENT OXIDOREDUCTASE DOMAIN-CONTAINING PROTEIN 1"/>
    <property type="match status" value="1"/>
</dbReference>
<dbReference type="Gene3D" id="3.30.9.10">
    <property type="entry name" value="D-Amino Acid Oxidase, subunit A, domain 2"/>
    <property type="match status" value="1"/>
</dbReference>
<dbReference type="EC" id="1.-.-.-" evidence="3"/>
<dbReference type="EMBL" id="JBHUEN010000043">
    <property type="protein sequence ID" value="MFD1883044.1"/>
    <property type="molecule type" value="Genomic_DNA"/>
</dbReference>
<keyword evidence="4" id="KW-1185">Reference proteome</keyword>
<proteinExistence type="predicted"/>
<dbReference type="Gene3D" id="3.50.50.60">
    <property type="entry name" value="FAD/NAD(P)-binding domain"/>
    <property type="match status" value="1"/>
</dbReference>
<dbReference type="InterPro" id="IPR036188">
    <property type="entry name" value="FAD/NAD-bd_sf"/>
</dbReference>
<evidence type="ECO:0000313" key="4">
    <source>
        <dbReference type="Proteomes" id="UP001597213"/>
    </source>
</evidence>
<evidence type="ECO:0000313" key="3">
    <source>
        <dbReference type="EMBL" id="MFD1883044.1"/>
    </source>
</evidence>
<dbReference type="PANTHER" id="PTHR13847">
    <property type="entry name" value="SARCOSINE DEHYDROGENASE-RELATED"/>
    <property type="match status" value="1"/>
</dbReference>
<organism evidence="3 4">
    <name type="scientific">Paracoccus pacificus</name>
    <dbReference type="NCBI Taxonomy" id="1463598"/>
    <lineage>
        <taxon>Bacteria</taxon>
        <taxon>Pseudomonadati</taxon>
        <taxon>Pseudomonadota</taxon>
        <taxon>Alphaproteobacteria</taxon>
        <taxon>Rhodobacterales</taxon>
        <taxon>Paracoccaceae</taxon>
        <taxon>Paracoccus</taxon>
    </lineage>
</organism>
<dbReference type="RefSeq" id="WP_379144059.1">
    <property type="nucleotide sequence ID" value="NZ_JBHUEN010000043.1"/>
</dbReference>
<dbReference type="GO" id="GO:0016491">
    <property type="term" value="F:oxidoreductase activity"/>
    <property type="evidence" value="ECO:0007669"/>
    <property type="project" value="UniProtKB-KW"/>
</dbReference>
<reference evidence="4" key="1">
    <citation type="journal article" date="2019" name="Int. J. Syst. Evol. Microbiol.">
        <title>The Global Catalogue of Microorganisms (GCM) 10K type strain sequencing project: providing services to taxonomists for standard genome sequencing and annotation.</title>
        <authorList>
            <consortium name="The Broad Institute Genomics Platform"/>
            <consortium name="The Broad Institute Genome Sequencing Center for Infectious Disease"/>
            <person name="Wu L."/>
            <person name="Ma J."/>
        </authorList>
    </citation>
    <scope>NUCLEOTIDE SEQUENCE [LARGE SCALE GENOMIC DNA]</scope>
    <source>
        <strain evidence="4">CCUG 56029</strain>
    </source>
</reference>
<gene>
    <name evidence="3" type="ORF">ACFSCT_15085</name>
</gene>
<evidence type="ECO:0000259" key="2">
    <source>
        <dbReference type="Pfam" id="PF01266"/>
    </source>
</evidence>
<name>A0ABW4R9X8_9RHOB</name>
<comment type="caution">
    <text evidence="3">The sequence shown here is derived from an EMBL/GenBank/DDBJ whole genome shotgun (WGS) entry which is preliminary data.</text>
</comment>
<accession>A0ABW4R9X8</accession>
<evidence type="ECO:0000256" key="1">
    <source>
        <dbReference type="ARBA" id="ARBA00023002"/>
    </source>
</evidence>
<feature type="domain" description="FAD dependent oxidoreductase" evidence="2">
    <location>
        <begin position="10"/>
        <end position="350"/>
    </location>
</feature>
<dbReference type="SUPFAM" id="SSF54373">
    <property type="entry name" value="FAD-linked reductases, C-terminal domain"/>
    <property type="match status" value="1"/>
</dbReference>
<sequence>MNTTTESAADTLVIGGGLVGAALAYGLAREGQRVTVLDEGDVALRASRGNFGLIWVQAKGDGMHEYARWTRHSSDVWADFAGLLTEDSGISPDYERPGGVHFVLSEAELDEKRDQIARMHNAHGAAGYQVEILDRKQLDDVFPGLGPDVVGASWSPYDGHAGPLRLLRGLHAAIAARGGRYVADAKAETVARDGQGFVAHTAKGRFRAGQIVLAAGHGNKWLGPALGLEVPIRPEKGEILVTERARPLLRMPSHVLRQTAEGTILMGDSHEDTGYSTDSVTSVISDIARNAVRCFPALANLRIVRSWGAVRVLSLDGFPIYQESETHPGAFVVNCHSGVTLAGAHALTLAPMIARGRLDPQAEVFTTKRFANAKTH</sequence>
<dbReference type="InterPro" id="IPR006076">
    <property type="entry name" value="FAD-dep_OxRdtase"/>
</dbReference>
<keyword evidence="1 3" id="KW-0560">Oxidoreductase</keyword>
<dbReference type="Pfam" id="PF01266">
    <property type="entry name" value="DAO"/>
    <property type="match status" value="1"/>
</dbReference>